<proteinExistence type="predicted"/>
<evidence type="ECO:0000313" key="3">
    <source>
        <dbReference type="Proteomes" id="UP000706525"/>
    </source>
</evidence>
<feature type="compositionally biased region" description="Polar residues" evidence="1">
    <location>
        <begin position="112"/>
        <end position="122"/>
    </location>
</feature>
<name>A0ABM8WHQ0_9BURK</name>
<dbReference type="Pfam" id="PF09483">
    <property type="entry name" value="HpaP"/>
    <property type="match status" value="1"/>
</dbReference>
<feature type="region of interest" description="Disordered" evidence="1">
    <location>
        <begin position="1"/>
        <end position="35"/>
    </location>
</feature>
<gene>
    <name evidence="2" type="ORF">LMG32289_01233</name>
</gene>
<dbReference type="EMBL" id="CAJZAG010000002">
    <property type="protein sequence ID" value="CAG9166925.1"/>
    <property type="molecule type" value="Genomic_DNA"/>
</dbReference>
<feature type="compositionally biased region" description="Low complexity" evidence="1">
    <location>
        <begin position="141"/>
        <end position="152"/>
    </location>
</feature>
<feature type="compositionally biased region" description="Basic and acidic residues" evidence="1">
    <location>
        <begin position="16"/>
        <end position="35"/>
    </location>
</feature>
<feature type="compositionally biased region" description="Basic and acidic residues" evidence="1">
    <location>
        <begin position="92"/>
        <end position="108"/>
    </location>
</feature>
<protein>
    <recommendedName>
        <fullName evidence="4">Type III secretion protein HpaP</fullName>
    </recommendedName>
</protein>
<sequence length="291" mass="31364">MPPVRIVPAPTANERASAEHDAQSREAGNRFRRLLDAQQRRAAAPALTASLAAALHGHASAEHAEQAAELPMAEHEAARQHDPLPETPNNVRDAERQPHEAYDDERRAGMSADTNNSTVADSRTSDRRDTQPGPGSALDFPRAQPQPSPARAHLTHAQQLPQLPAARERDAGQDSGPRMGDTSRQDGDAHDGGGRTFQPAFVTQLERDVVEFCGASGLSLEGAARTVTLTPDPRILPDTQLTITISPDALSLRFHCESARSRELLCLHGDTLKARLVLRTGRTVDLEVVAG</sequence>
<dbReference type="InterPro" id="IPR013390">
    <property type="entry name" value="T3SS_HpaP"/>
</dbReference>
<reference evidence="2 3" key="1">
    <citation type="submission" date="2021-08" db="EMBL/GenBank/DDBJ databases">
        <authorList>
            <person name="Peeters C."/>
        </authorList>
    </citation>
    <scope>NUCLEOTIDE SEQUENCE [LARGE SCALE GENOMIC DNA]</scope>
    <source>
        <strain evidence="2 3">LMG 32289</strain>
    </source>
</reference>
<feature type="region of interest" description="Disordered" evidence="1">
    <location>
        <begin position="57"/>
        <end position="196"/>
    </location>
</feature>
<evidence type="ECO:0008006" key="4">
    <source>
        <dbReference type="Google" id="ProtNLM"/>
    </source>
</evidence>
<evidence type="ECO:0000256" key="1">
    <source>
        <dbReference type="SAM" id="MobiDB-lite"/>
    </source>
</evidence>
<dbReference type="Proteomes" id="UP000706525">
    <property type="component" value="Unassembled WGS sequence"/>
</dbReference>
<feature type="compositionally biased region" description="Basic and acidic residues" evidence="1">
    <location>
        <begin position="59"/>
        <end position="84"/>
    </location>
</feature>
<organism evidence="2 3">
    <name type="scientific">Cupriavidus pampae</name>
    <dbReference type="NCBI Taxonomy" id="659251"/>
    <lineage>
        <taxon>Bacteria</taxon>
        <taxon>Pseudomonadati</taxon>
        <taxon>Pseudomonadota</taxon>
        <taxon>Betaproteobacteria</taxon>
        <taxon>Burkholderiales</taxon>
        <taxon>Burkholderiaceae</taxon>
        <taxon>Cupriavidus</taxon>
    </lineage>
</organism>
<keyword evidence="3" id="KW-1185">Reference proteome</keyword>
<evidence type="ECO:0000313" key="2">
    <source>
        <dbReference type="EMBL" id="CAG9166925.1"/>
    </source>
</evidence>
<accession>A0ABM8WHQ0</accession>
<comment type="caution">
    <text evidence="2">The sequence shown here is derived from an EMBL/GenBank/DDBJ whole genome shotgun (WGS) entry which is preliminary data.</text>
</comment>
<feature type="compositionally biased region" description="Basic and acidic residues" evidence="1">
    <location>
        <begin position="181"/>
        <end position="193"/>
    </location>
</feature>